<dbReference type="SUPFAM" id="SSF48056">
    <property type="entry name" value="Di-copper centre-containing domain"/>
    <property type="match status" value="1"/>
</dbReference>
<dbReference type="PROSITE" id="PS00497">
    <property type="entry name" value="TYROSINASE_1"/>
    <property type="match status" value="1"/>
</dbReference>
<proteinExistence type="predicted"/>
<name>W3XN18_PESFW</name>
<sequence length="393" mass="42628">MYSSILSTFLVSGLALAAPTARDDTDAALTQFYELLAEASANQAAFLASNGSSNCTSENTVVRKAWGSMPEADRKAYTDAVTCLQSLPAQTPSDLVPGAKSRYDDFVAAHMNQTLTIHYTGNFLSWHRWFVYSYEQALKDECGYNGTQPYWNWGLYASDPASSPIFDGGDYSMGGNGEYIPGRGDLVLTLDENNTVYLPAGMGGGCVQSGPFKDMVVNLGPVALPLNNGSTATSANNGYDWNPRCLVRDVTTEANLGYANSTSMLNLLTNPDNIKDFQELMQGPIGSGDLGVHGGGHYTIGGNPADDVYISPGDPIFFLHHGMIDLMWWLWQYLDIENRQYVISGTRTFQNSPASDNATLDDIVELGYAGGYPITIRELTNTAEGPLCYTYEA</sequence>
<dbReference type="GO" id="GO:0016491">
    <property type="term" value="F:oxidoreductase activity"/>
    <property type="evidence" value="ECO:0007669"/>
    <property type="project" value="InterPro"/>
</dbReference>
<dbReference type="InterPro" id="IPR008922">
    <property type="entry name" value="Di-copper_centre_dom_sf"/>
</dbReference>
<dbReference type="InParanoid" id="W3XN18"/>
<evidence type="ECO:0000313" key="6">
    <source>
        <dbReference type="Proteomes" id="UP000030651"/>
    </source>
</evidence>
<dbReference type="PRINTS" id="PR00092">
    <property type="entry name" value="TYROSINASE"/>
</dbReference>
<feature type="signal peptide" evidence="2">
    <location>
        <begin position="1"/>
        <end position="17"/>
    </location>
</feature>
<dbReference type="AlphaFoldDB" id="W3XN18"/>
<dbReference type="EMBL" id="KI912109">
    <property type="protein sequence ID" value="ETS86907.1"/>
    <property type="molecule type" value="Genomic_DNA"/>
</dbReference>
<protein>
    <recommendedName>
        <fullName evidence="3 4">Tyrosinase copper-binding domain-containing protein</fullName>
    </recommendedName>
</protein>
<evidence type="ECO:0000259" key="4">
    <source>
        <dbReference type="PROSITE" id="PS00498"/>
    </source>
</evidence>
<gene>
    <name evidence="5" type="ORF">PFICI_00735</name>
</gene>
<accession>W3XN18</accession>
<dbReference type="Gene3D" id="1.10.1280.10">
    <property type="entry name" value="Di-copper center containing domain from catechol oxidase"/>
    <property type="match status" value="1"/>
</dbReference>
<evidence type="ECO:0000259" key="3">
    <source>
        <dbReference type="PROSITE" id="PS00497"/>
    </source>
</evidence>
<dbReference type="OMA" id="QTKTIHY"/>
<dbReference type="Proteomes" id="UP000030651">
    <property type="component" value="Unassembled WGS sequence"/>
</dbReference>
<keyword evidence="1" id="KW-0479">Metal-binding</keyword>
<dbReference type="STRING" id="1229662.W3XN18"/>
<feature type="domain" description="Tyrosinase copper-binding" evidence="4">
    <location>
        <begin position="314"/>
        <end position="325"/>
    </location>
</feature>
<dbReference type="GO" id="GO:0046872">
    <property type="term" value="F:metal ion binding"/>
    <property type="evidence" value="ECO:0007669"/>
    <property type="project" value="UniProtKB-KW"/>
</dbReference>
<keyword evidence="6" id="KW-1185">Reference proteome</keyword>
<dbReference type="RefSeq" id="XP_007827507.1">
    <property type="nucleotide sequence ID" value="XM_007829316.1"/>
</dbReference>
<evidence type="ECO:0000256" key="1">
    <source>
        <dbReference type="ARBA" id="ARBA00022723"/>
    </source>
</evidence>
<dbReference type="eggNOG" id="ENOG502RM4B">
    <property type="taxonomic scope" value="Eukaryota"/>
</dbReference>
<dbReference type="PANTHER" id="PTHR11474">
    <property type="entry name" value="TYROSINASE FAMILY MEMBER"/>
    <property type="match status" value="1"/>
</dbReference>
<organism evidence="5 6">
    <name type="scientific">Pestalotiopsis fici (strain W106-1 / CGMCC3.15140)</name>
    <dbReference type="NCBI Taxonomy" id="1229662"/>
    <lineage>
        <taxon>Eukaryota</taxon>
        <taxon>Fungi</taxon>
        <taxon>Dikarya</taxon>
        <taxon>Ascomycota</taxon>
        <taxon>Pezizomycotina</taxon>
        <taxon>Sordariomycetes</taxon>
        <taxon>Xylariomycetidae</taxon>
        <taxon>Amphisphaeriales</taxon>
        <taxon>Sporocadaceae</taxon>
        <taxon>Pestalotiopsis</taxon>
    </lineage>
</organism>
<dbReference type="Pfam" id="PF00264">
    <property type="entry name" value="Tyrosinase"/>
    <property type="match status" value="1"/>
</dbReference>
<dbReference type="InterPro" id="IPR002227">
    <property type="entry name" value="Tyrosinase_Cu-bd"/>
</dbReference>
<keyword evidence="2" id="KW-0732">Signal</keyword>
<evidence type="ECO:0000256" key="2">
    <source>
        <dbReference type="SAM" id="SignalP"/>
    </source>
</evidence>
<dbReference type="InterPro" id="IPR050316">
    <property type="entry name" value="Tyrosinase/Hemocyanin"/>
</dbReference>
<dbReference type="PANTHER" id="PTHR11474:SF116">
    <property type="entry name" value="TYROSINASE"/>
    <property type="match status" value="1"/>
</dbReference>
<dbReference type="PROSITE" id="PS00498">
    <property type="entry name" value="TYROSINASE_2"/>
    <property type="match status" value="1"/>
</dbReference>
<feature type="domain" description="Tyrosinase copper-binding" evidence="3">
    <location>
        <begin position="118"/>
        <end position="135"/>
    </location>
</feature>
<dbReference type="OrthoDB" id="6132182at2759"/>
<reference evidence="6" key="1">
    <citation type="journal article" date="2015" name="BMC Genomics">
        <title>Genomic and transcriptomic analysis of the endophytic fungus Pestalotiopsis fici reveals its lifestyle and high potential for synthesis of natural products.</title>
        <authorList>
            <person name="Wang X."/>
            <person name="Zhang X."/>
            <person name="Liu L."/>
            <person name="Xiang M."/>
            <person name="Wang W."/>
            <person name="Sun X."/>
            <person name="Che Y."/>
            <person name="Guo L."/>
            <person name="Liu G."/>
            <person name="Guo L."/>
            <person name="Wang C."/>
            <person name="Yin W.B."/>
            <person name="Stadler M."/>
            <person name="Zhang X."/>
            <person name="Liu X."/>
        </authorList>
    </citation>
    <scope>NUCLEOTIDE SEQUENCE [LARGE SCALE GENOMIC DNA]</scope>
    <source>
        <strain evidence="6">W106-1 / CGMCC3.15140</strain>
    </source>
</reference>
<dbReference type="KEGG" id="pfy:PFICI_00735"/>
<evidence type="ECO:0000313" key="5">
    <source>
        <dbReference type="EMBL" id="ETS86907.1"/>
    </source>
</evidence>
<dbReference type="GeneID" id="19265748"/>
<dbReference type="HOGENOM" id="CLU_035914_0_0_1"/>
<feature type="chain" id="PRO_5004834884" description="Tyrosinase copper-binding domain-containing protein" evidence="2">
    <location>
        <begin position="18"/>
        <end position="393"/>
    </location>
</feature>